<proteinExistence type="predicted"/>
<reference evidence="1 2" key="2">
    <citation type="submission" date="2018-11" db="EMBL/GenBank/DDBJ databases">
        <authorList>
            <consortium name="Pathogen Informatics"/>
        </authorList>
    </citation>
    <scope>NUCLEOTIDE SEQUENCE [LARGE SCALE GENOMIC DNA]</scope>
</reference>
<gene>
    <name evidence="1" type="ORF">TCLT_LOCUS6968</name>
</gene>
<dbReference type="Proteomes" id="UP000276776">
    <property type="component" value="Unassembled WGS sequence"/>
</dbReference>
<dbReference type="EMBL" id="UYYF01004461">
    <property type="protein sequence ID" value="VDN04376.1"/>
    <property type="molecule type" value="Genomic_DNA"/>
</dbReference>
<keyword evidence="2" id="KW-1185">Reference proteome</keyword>
<evidence type="ECO:0000313" key="2">
    <source>
        <dbReference type="Proteomes" id="UP000276776"/>
    </source>
</evidence>
<accession>A0A0N5D280</accession>
<reference evidence="3" key="1">
    <citation type="submission" date="2017-02" db="UniProtKB">
        <authorList>
            <consortium name="WormBaseParasite"/>
        </authorList>
    </citation>
    <scope>IDENTIFICATION</scope>
</reference>
<protein>
    <submittedName>
        <fullName evidence="3">DNA helicase</fullName>
    </submittedName>
</protein>
<evidence type="ECO:0000313" key="3">
    <source>
        <dbReference type="WBParaSite" id="TCLT_0000697901-mRNA-1"/>
    </source>
</evidence>
<evidence type="ECO:0000313" key="1">
    <source>
        <dbReference type="EMBL" id="VDN04376.1"/>
    </source>
</evidence>
<dbReference type="AlphaFoldDB" id="A0A0N5D280"/>
<sequence>MLETGIESDTQIEMPEDVQMITQRQLAFMKNIKLKRIHMNLVKMIHPTVEHVTLSPEPPKEIAIASDYDETMLKHLRKIKDLK</sequence>
<name>A0A0N5D280_THECL</name>
<organism evidence="3">
    <name type="scientific">Thelazia callipaeda</name>
    <name type="common">Oriental eyeworm</name>
    <name type="synonym">Parasitic nematode</name>
    <dbReference type="NCBI Taxonomy" id="103827"/>
    <lineage>
        <taxon>Eukaryota</taxon>
        <taxon>Metazoa</taxon>
        <taxon>Ecdysozoa</taxon>
        <taxon>Nematoda</taxon>
        <taxon>Chromadorea</taxon>
        <taxon>Rhabditida</taxon>
        <taxon>Spirurina</taxon>
        <taxon>Spiruromorpha</taxon>
        <taxon>Thelazioidea</taxon>
        <taxon>Thelaziidae</taxon>
        <taxon>Thelazia</taxon>
    </lineage>
</organism>
<dbReference type="WBParaSite" id="TCLT_0000697901-mRNA-1">
    <property type="protein sequence ID" value="TCLT_0000697901-mRNA-1"/>
    <property type="gene ID" value="TCLT_0000697901"/>
</dbReference>